<dbReference type="Pfam" id="PF19502">
    <property type="entry name" value="DUF6036"/>
    <property type="match status" value="1"/>
</dbReference>
<dbReference type="InterPro" id="IPR045792">
    <property type="entry name" value="DUF6036"/>
</dbReference>
<evidence type="ECO:0000313" key="2">
    <source>
        <dbReference type="EMBL" id="QNO42532.1"/>
    </source>
</evidence>
<name>A0A7G9Y3E8_9EURY</name>
<gene>
    <name evidence="2" type="ORF">MMHALIEK_00007</name>
</gene>
<accession>A0A7G9Y3E8</accession>
<dbReference type="SUPFAM" id="SSF81301">
    <property type="entry name" value="Nucleotidyltransferase"/>
    <property type="match status" value="1"/>
</dbReference>
<dbReference type="AlphaFoldDB" id="A0A7G9Y3E8"/>
<dbReference type="EMBL" id="MT630749">
    <property type="protein sequence ID" value="QNO42532.1"/>
    <property type="molecule type" value="Genomic_DNA"/>
</dbReference>
<dbReference type="Gene3D" id="3.30.460.40">
    <property type="match status" value="1"/>
</dbReference>
<dbReference type="InterPro" id="IPR043519">
    <property type="entry name" value="NT_sf"/>
</dbReference>
<proteinExistence type="predicted"/>
<protein>
    <recommendedName>
        <fullName evidence="1">DUF6036 domain-containing protein</fullName>
    </recommendedName>
</protein>
<evidence type="ECO:0000259" key="1">
    <source>
        <dbReference type="Pfam" id="PF19502"/>
    </source>
</evidence>
<reference evidence="2" key="1">
    <citation type="submission" date="2020-06" db="EMBL/GenBank/DDBJ databases">
        <title>Unique genomic features of the anaerobic methanotrophic archaea.</title>
        <authorList>
            <person name="Chadwick G.L."/>
            <person name="Skennerton C.T."/>
            <person name="Laso-Perez R."/>
            <person name="Leu A.O."/>
            <person name="Speth D.R."/>
            <person name="Yu H."/>
            <person name="Morgan-Lang C."/>
            <person name="Hatzenpichler R."/>
            <person name="Goudeau D."/>
            <person name="Malmstrom R."/>
            <person name="Brazelton W.J."/>
            <person name="Woyke T."/>
            <person name="Hallam S.J."/>
            <person name="Tyson G.W."/>
            <person name="Wegener G."/>
            <person name="Boetius A."/>
            <person name="Orphan V."/>
        </authorList>
    </citation>
    <scope>NUCLEOTIDE SEQUENCE</scope>
</reference>
<feature type="domain" description="DUF6036" evidence="1">
    <location>
        <begin position="25"/>
        <end position="163"/>
    </location>
</feature>
<sequence>MARVRFDGGYVSRELRKVGNALTTPVNLYLIGGAAMIRYGLKAATKDIDVLFSTHEEAVELVRALKKSGYHLIQVSRLTLDYQAMFATQILENADGFRWDVFHEFVCRKLRLSPDMVKRARSLQKAGHLTVWLISKEDIFILKSVTERDDDVTDLLMQPHLYRSDHEHRKLEHQT</sequence>
<organism evidence="2">
    <name type="scientific">Candidatus Methanogaster sp. ANME-2c ERB4</name>
    <dbReference type="NCBI Taxonomy" id="2759911"/>
    <lineage>
        <taxon>Archaea</taxon>
        <taxon>Methanobacteriati</taxon>
        <taxon>Methanobacteriota</taxon>
        <taxon>Stenosarchaea group</taxon>
        <taxon>Methanomicrobia</taxon>
        <taxon>Methanosarcinales</taxon>
        <taxon>ANME-2 cluster</taxon>
        <taxon>Candidatus Methanogasteraceae</taxon>
        <taxon>Candidatus Methanogaster</taxon>
    </lineage>
</organism>